<feature type="domain" description="Reverse transcriptase Ty1/copia-type" evidence="1">
    <location>
        <begin position="5"/>
        <end position="88"/>
    </location>
</feature>
<dbReference type="CDD" id="cd09272">
    <property type="entry name" value="RNase_HI_RT_Ty1"/>
    <property type="match status" value="1"/>
</dbReference>
<dbReference type="Pfam" id="PF07727">
    <property type="entry name" value="RVT_2"/>
    <property type="match status" value="1"/>
</dbReference>
<dbReference type="PANTHER" id="PTHR11439:SF495">
    <property type="entry name" value="REVERSE TRANSCRIPTASE, RNA-DEPENDENT DNA POLYMERASE-RELATED"/>
    <property type="match status" value="1"/>
</dbReference>
<reference evidence="2" key="1">
    <citation type="submission" date="2023-02" db="EMBL/GenBank/DDBJ databases">
        <title>Genome of toxic invasive species Heracleum sosnowskyi carries increased number of genes despite the absence of recent whole-genome duplications.</title>
        <authorList>
            <person name="Schelkunov M."/>
            <person name="Shtratnikova V."/>
            <person name="Makarenko M."/>
            <person name="Klepikova A."/>
            <person name="Omelchenko D."/>
            <person name="Novikova G."/>
            <person name="Obukhova E."/>
            <person name="Bogdanov V."/>
            <person name="Penin A."/>
            <person name="Logacheva M."/>
        </authorList>
    </citation>
    <scope>NUCLEOTIDE SEQUENCE</scope>
    <source>
        <strain evidence="2">Hsosn_3</strain>
        <tissue evidence="2">Leaf</tissue>
    </source>
</reference>
<dbReference type="InterPro" id="IPR043502">
    <property type="entry name" value="DNA/RNA_pol_sf"/>
</dbReference>
<name>A0AAD8HHT4_9APIA</name>
<evidence type="ECO:0000313" key="2">
    <source>
        <dbReference type="EMBL" id="KAK1366493.1"/>
    </source>
</evidence>
<dbReference type="InterPro" id="IPR013103">
    <property type="entry name" value="RVT_2"/>
</dbReference>
<dbReference type="AlphaFoldDB" id="A0AAD8HHT4"/>
<organism evidence="2 3">
    <name type="scientific">Heracleum sosnowskyi</name>
    <dbReference type="NCBI Taxonomy" id="360622"/>
    <lineage>
        <taxon>Eukaryota</taxon>
        <taxon>Viridiplantae</taxon>
        <taxon>Streptophyta</taxon>
        <taxon>Embryophyta</taxon>
        <taxon>Tracheophyta</taxon>
        <taxon>Spermatophyta</taxon>
        <taxon>Magnoliopsida</taxon>
        <taxon>eudicotyledons</taxon>
        <taxon>Gunneridae</taxon>
        <taxon>Pentapetalae</taxon>
        <taxon>asterids</taxon>
        <taxon>campanulids</taxon>
        <taxon>Apiales</taxon>
        <taxon>Apiaceae</taxon>
        <taxon>Apioideae</taxon>
        <taxon>apioid superclade</taxon>
        <taxon>Tordylieae</taxon>
        <taxon>Tordyliinae</taxon>
        <taxon>Heracleum</taxon>
    </lineage>
</organism>
<protein>
    <recommendedName>
        <fullName evidence="1">Reverse transcriptase Ty1/copia-type domain-containing protein</fullName>
    </recommendedName>
</protein>
<comment type="caution">
    <text evidence="2">The sequence shown here is derived from an EMBL/GenBank/DDBJ whole genome shotgun (WGS) entry which is preliminary data.</text>
</comment>
<dbReference type="PANTHER" id="PTHR11439">
    <property type="entry name" value="GAG-POL-RELATED RETROTRANSPOSON"/>
    <property type="match status" value="1"/>
</dbReference>
<proteinExistence type="predicted"/>
<dbReference type="SUPFAM" id="SSF56672">
    <property type="entry name" value="DNA/RNA polymerases"/>
    <property type="match status" value="1"/>
</dbReference>
<gene>
    <name evidence="2" type="ORF">POM88_042054</name>
</gene>
<reference evidence="2" key="2">
    <citation type="submission" date="2023-05" db="EMBL/GenBank/DDBJ databases">
        <authorList>
            <person name="Schelkunov M.I."/>
        </authorList>
    </citation>
    <scope>NUCLEOTIDE SEQUENCE</scope>
    <source>
        <strain evidence="2">Hsosn_3</strain>
        <tissue evidence="2">Leaf</tissue>
    </source>
</reference>
<evidence type="ECO:0000259" key="1">
    <source>
        <dbReference type="Pfam" id="PF07727"/>
    </source>
</evidence>
<dbReference type="Proteomes" id="UP001237642">
    <property type="component" value="Unassembled WGS sequence"/>
</dbReference>
<dbReference type="EMBL" id="JAUIZM010000009">
    <property type="protein sequence ID" value="KAK1366493.1"/>
    <property type="molecule type" value="Genomic_DNA"/>
</dbReference>
<evidence type="ECO:0000313" key="3">
    <source>
        <dbReference type="Proteomes" id="UP001237642"/>
    </source>
</evidence>
<sequence length="496" mass="56267">MYDFVYKMFKALYGLKQAPRAWYDTLSAFLLENQFTRGVVDKTLFYKHHGKDIILVQIYVDDIIFGSSNEKLCEKFSSLMRNNLDLDSKGKKLDSSAYRGMVGSLLYLTSSRPDIMFATCLCARFQADPKESQLIAIKRIFRYLKGTPNLGLWYPKNTGFELVGYSDSDYAGCRIDRKSTTGSCQFLGGRLVSWFSKKQHSVSTSTAEAEYIAAGSCCAQILWMKNQRLDYGLVLNNIPIYCDNTSAIAISDNPVQHSRTKHIDIRHHFIREHVERGTVKLIYVPTEKQLADIFTKPLDEATFNRLVSELGMLNLLFLNIGYSGPILEEGTTKWYPSNAMVKVFSTKTTGWNGIPTYIKKLTHSLVHGYKVDVGKLLMAYLKAAVGKKVNIYPRFLMLCINSLCDFDENAPRLEVCPVLKRNTHTTLTSQNLNAHIPLCFTKHMVDQVTDLDFPLPSGFDTFTTENEAGLDPNSANPHSTPYIQPRFSRLPKVHRL</sequence>
<accession>A0AAD8HHT4</accession>
<keyword evidence="3" id="KW-1185">Reference proteome</keyword>